<keyword evidence="2" id="KW-1133">Transmembrane helix</keyword>
<protein>
    <recommendedName>
        <fullName evidence="5">Type II secretion system protein</fullName>
    </recommendedName>
</protein>
<organism evidence="3 4">
    <name type="scientific">Nitrospira moscoviensis</name>
    <dbReference type="NCBI Taxonomy" id="42253"/>
    <lineage>
        <taxon>Bacteria</taxon>
        <taxon>Pseudomonadati</taxon>
        <taxon>Nitrospirota</taxon>
        <taxon>Nitrospiria</taxon>
        <taxon>Nitrospirales</taxon>
        <taxon>Nitrospiraceae</taxon>
        <taxon>Nitrospira</taxon>
    </lineage>
</organism>
<dbReference type="PATRIC" id="fig|42253.5.peg.3313"/>
<name>A0A0K2GFM4_NITMO</name>
<dbReference type="RefSeq" id="WP_053380710.1">
    <property type="nucleotide sequence ID" value="NZ_CP011801.1"/>
</dbReference>
<accession>A0A0K2GFM4</accession>
<feature type="region of interest" description="Disordered" evidence="1">
    <location>
        <begin position="143"/>
        <end position="204"/>
    </location>
</feature>
<dbReference type="KEGG" id="nmv:NITMOv2_3359"/>
<evidence type="ECO:0000256" key="1">
    <source>
        <dbReference type="SAM" id="MobiDB-lite"/>
    </source>
</evidence>
<proteinExistence type="predicted"/>
<feature type="transmembrane region" description="Helical" evidence="2">
    <location>
        <begin position="12"/>
        <end position="29"/>
    </location>
</feature>
<gene>
    <name evidence="3" type="ORF">NITMOv2_3359</name>
</gene>
<feature type="compositionally biased region" description="Low complexity" evidence="1">
    <location>
        <begin position="159"/>
        <end position="173"/>
    </location>
</feature>
<evidence type="ECO:0000313" key="4">
    <source>
        <dbReference type="Proteomes" id="UP000069205"/>
    </source>
</evidence>
<keyword evidence="2" id="KW-0472">Membrane</keyword>
<dbReference type="AlphaFoldDB" id="A0A0K2GFM4"/>
<evidence type="ECO:0008006" key="5">
    <source>
        <dbReference type="Google" id="ProtNLM"/>
    </source>
</evidence>
<keyword evidence="4" id="KW-1185">Reference proteome</keyword>
<evidence type="ECO:0000313" key="3">
    <source>
        <dbReference type="EMBL" id="ALA59751.1"/>
    </source>
</evidence>
<keyword evidence="2" id="KW-0812">Transmembrane</keyword>
<dbReference type="OrthoDB" id="5608857at2"/>
<dbReference type="STRING" id="42253.NITMOv2_3359"/>
<reference evidence="3 4" key="1">
    <citation type="journal article" date="2015" name="Proc. Natl. Acad. Sci. U.S.A.">
        <title>Expanded metabolic versatility of ubiquitous nitrite-oxidizing bacteria from the genus Nitrospira.</title>
        <authorList>
            <person name="Koch H."/>
            <person name="Lucker S."/>
            <person name="Albertsen M."/>
            <person name="Kitzinger K."/>
            <person name="Herbold C."/>
            <person name="Spieck E."/>
            <person name="Nielsen P.H."/>
            <person name="Wagner M."/>
            <person name="Daims H."/>
        </authorList>
    </citation>
    <scope>NUCLEOTIDE SEQUENCE [LARGE SCALE GENOMIC DNA]</scope>
    <source>
        <strain evidence="3 4">NSP M-1</strain>
    </source>
</reference>
<feature type="compositionally biased region" description="Pro residues" evidence="1">
    <location>
        <begin position="174"/>
        <end position="204"/>
    </location>
</feature>
<dbReference type="Proteomes" id="UP000069205">
    <property type="component" value="Chromosome"/>
</dbReference>
<sequence>MTRSNERGFSYIMVMIAVVVMGVAMSAAARQWKTMVQRELEADLLAKGIEIQNALALYSTAMKAGRVMPGEVYPATLADLTRQPKPFLRKVYSDPISHGEWDLIRAPTGGIMGVRSKSKGKPIKEKNFPLAVRHFEGRPTYADWMFQHPNPSSGGGLLPTGPNSPLAPGQQPQPGGPPASIPTGPNAPPQGFIAPPPPPPAPSN</sequence>
<evidence type="ECO:0000256" key="2">
    <source>
        <dbReference type="SAM" id="Phobius"/>
    </source>
</evidence>
<dbReference type="EMBL" id="CP011801">
    <property type="protein sequence ID" value="ALA59751.1"/>
    <property type="molecule type" value="Genomic_DNA"/>
</dbReference>